<evidence type="ECO:0000313" key="2">
    <source>
        <dbReference type="EMBL" id="SNY89595.1"/>
    </source>
</evidence>
<accession>A0A285LXJ4</accession>
<keyword evidence="3" id="KW-1185">Reference proteome</keyword>
<dbReference type="CDD" id="cd00093">
    <property type="entry name" value="HTH_XRE"/>
    <property type="match status" value="1"/>
</dbReference>
<feature type="domain" description="HTH cro/C1-type" evidence="1">
    <location>
        <begin position="32"/>
        <end position="83"/>
    </location>
</feature>
<dbReference type="PANTHER" id="PTHR35010">
    <property type="entry name" value="BLL4672 PROTEIN-RELATED"/>
    <property type="match status" value="1"/>
</dbReference>
<dbReference type="Gene3D" id="3.30.450.180">
    <property type="match status" value="1"/>
</dbReference>
<dbReference type="Proteomes" id="UP000219565">
    <property type="component" value="Unassembled WGS sequence"/>
</dbReference>
<reference evidence="2 3" key="1">
    <citation type="submission" date="2017-09" db="EMBL/GenBank/DDBJ databases">
        <authorList>
            <person name="Ehlers B."/>
            <person name="Leendertz F.H."/>
        </authorList>
    </citation>
    <scope>NUCLEOTIDE SEQUENCE [LARGE SCALE GENOMIC DNA]</scope>
    <source>
        <strain evidence="2 3">DSM 45537</strain>
    </source>
</reference>
<proteinExistence type="predicted"/>
<dbReference type="GO" id="GO:0003677">
    <property type="term" value="F:DNA binding"/>
    <property type="evidence" value="ECO:0007669"/>
    <property type="project" value="InterPro"/>
</dbReference>
<dbReference type="SMART" id="SM00530">
    <property type="entry name" value="HTH_XRE"/>
    <property type="match status" value="1"/>
</dbReference>
<dbReference type="EMBL" id="OBEG01000009">
    <property type="protein sequence ID" value="SNY89595.1"/>
    <property type="molecule type" value="Genomic_DNA"/>
</dbReference>
<organism evidence="2 3">
    <name type="scientific">Nocardia amikacinitolerans</name>
    <dbReference type="NCBI Taxonomy" id="756689"/>
    <lineage>
        <taxon>Bacteria</taxon>
        <taxon>Bacillati</taxon>
        <taxon>Actinomycetota</taxon>
        <taxon>Actinomycetes</taxon>
        <taxon>Mycobacteriales</taxon>
        <taxon>Nocardiaceae</taxon>
        <taxon>Nocardia</taxon>
    </lineage>
</organism>
<dbReference type="Pfam" id="PF17765">
    <property type="entry name" value="MLTR_LBD"/>
    <property type="match status" value="1"/>
</dbReference>
<dbReference type="InterPro" id="IPR041413">
    <property type="entry name" value="MLTR_LBD"/>
</dbReference>
<dbReference type="STRING" id="1379680.GCA_001612615_05059"/>
<dbReference type="PANTHER" id="PTHR35010:SF2">
    <property type="entry name" value="BLL4672 PROTEIN"/>
    <property type="match status" value="1"/>
</dbReference>
<dbReference type="PROSITE" id="PS50943">
    <property type="entry name" value="HTH_CROC1"/>
    <property type="match status" value="1"/>
</dbReference>
<gene>
    <name evidence="2" type="ORF">SAMN04244553_6614</name>
</gene>
<dbReference type="RefSeq" id="WP_097248262.1">
    <property type="nucleotide sequence ID" value="NZ_OBEG01000009.1"/>
</dbReference>
<dbReference type="SUPFAM" id="SSF47413">
    <property type="entry name" value="lambda repressor-like DNA-binding domains"/>
    <property type="match status" value="1"/>
</dbReference>
<evidence type="ECO:0000259" key="1">
    <source>
        <dbReference type="PROSITE" id="PS50943"/>
    </source>
</evidence>
<dbReference type="AlphaFoldDB" id="A0A285LXJ4"/>
<dbReference type="InterPro" id="IPR001387">
    <property type="entry name" value="Cro/C1-type_HTH"/>
</dbReference>
<evidence type="ECO:0000313" key="3">
    <source>
        <dbReference type="Proteomes" id="UP000219565"/>
    </source>
</evidence>
<dbReference type="InterPro" id="IPR010982">
    <property type="entry name" value="Lambda_DNA-bd_dom_sf"/>
</dbReference>
<dbReference type="OrthoDB" id="3608749at2"/>
<sequence length="276" mass="30841">MAAHPDLGAFLKSRRARITPAEAGLADGRGPRRVAGLRREELAQLASISVDYYIRFEQGRAGRVSDSVLDVIADVLHLDTDERDHLTHLARPMARPVTPPTPQRPHSGLLRVLSALDARPAFILGRRMEVLAWNAFACRLITDFDTLPARQRNLARLVLLDEKVQRLYPNRDLAVSNAVGYLRRDLGRHPGDLALGALVDELSSRSEEFREKWDQHTVRRKGHGIKQFDHPLVGEFELTYESVELPGEHDQVLVLYTADTGTLAATKLELLAPPPP</sequence>
<dbReference type="Pfam" id="PF13560">
    <property type="entry name" value="HTH_31"/>
    <property type="match status" value="1"/>
</dbReference>
<dbReference type="Gene3D" id="1.10.260.40">
    <property type="entry name" value="lambda repressor-like DNA-binding domains"/>
    <property type="match status" value="1"/>
</dbReference>
<name>A0A285LXJ4_9NOCA</name>
<protein>
    <submittedName>
        <fullName evidence="2">Helix-turn-helix domain-containing protein</fullName>
    </submittedName>
</protein>